<proteinExistence type="predicted"/>
<evidence type="ECO:0000313" key="1">
    <source>
        <dbReference type="EMBL" id="MCY1008888.1"/>
    </source>
</evidence>
<name>A0A9X3ERJ7_9BACT</name>
<organism evidence="1 2">
    <name type="scientific">Nannocystis pusilla</name>
    <dbReference type="NCBI Taxonomy" id="889268"/>
    <lineage>
        <taxon>Bacteria</taxon>
        <taxon>Pseudomonadati</taxon>
        <taxon>Myxococcota</taxon>
        <taxon>Polyangia</taxon>
        <taxon>Nannocystales</taxon>
        <taxon>Nannocystaceae</taxon>
        <taxon>Nannocystis</taxon>
    </lineage>
</organism>
<accession>A0A9X3ERJ7</accession>
<dbReference type="AlphaFoldDB" id="A0A9X3ERJ7"/>
<evidence type="ECO:0000313" key="2">
    <source>
        <dbReference type="Proteomes" id="UP001150924"/>
    </source>
</evidence>
<reference evidence="1" key="1">
    <citation type="submission" date="2022-11" db="EMBL/GenBank/DDBJ databases">
        <title>Minimal conservation of predation-associated metabolite biosynthetic gene clusters underscores biosynthetic potential of Myxococcota including descriptions for ten novel species: Archangium lansinium sp. nov., Myxococcus landrumus sp. nov., Nannocystis bai.</title>
        <authorList>
            <person name="Ahearne A."/>
            <person name="Stevens C."/>
            <person name="Phillips K."/>
        </authorList>
    </citation>
    <scope>NUCLEOTIDE SEQUENCE</scope>
    <source>
        <strain evidence="1">Na p29</strain>
    </source>
</reference>
<sequence>MTTAASVLPIFADSSATVAGKNGTLAKPLARSTSTLNLALKTAAYGSPSLSWTSPS</sequence>
<gene>
    <name evidence="1" type="ORF">OV079_25685</name>
</gene>
<dbReference type="EMBL" id="JAPNKE010000002">
    <property type="protein sequence ID" value="MCY1008888.1"/>
    <property type="molecule type" value="Genomic_DNA"/>
</dbReference>
<protein>
    <submittedName>
        <fullName evidence="1">Uncharacterized protein</fullName>
    </submittedName>
</protein>
<dbReference type="RefSeq" id="WP_267771535.1">
    <property type="nucleotide sequence ID" value="NZ_JAPNKE010000002.1"/>
</dbReference>
<keyword evidence="2" id="KW-1185">Reference proteome</keyword>
<dbReference type="Proteomes" id="UP001150924">
    <property type="component" value="Unassembled WGS sequence"/>
</dbReference>
<comment type="caution">
    <text evidence="1">The sequence shown here is derived from an EMBL/GenBank/DDBJ whole genome shotgun (WGS) entry which is preliminary data.</text>
</comment>